<dbReference type="AlphaFoldDB" id="M7N1T1"/>
<organism evidence="2 3">
    <name type="scientific">Cesiribacter andamanensis AMV16</name>
    <dbReference type="NCBI Taxonomy" id="1279009"/>
    <lineage>
        <taxon>Bacteria</taxon>
        <taxon>Pseudomonadati</taxon>
        <taxon>Bacteroidota</taxon>
        <taxon>Cytophagia</taxon>
        <taxon>Cytophagales</taxon>
        <taxon>Cesiribacteraceae</taxon>
        <taxon>Cesiribacter</taxon>
    </lineage>
</organism>
<dbReference type="InterPro" id="IPR035986">
    <property type="entry name" value="PKD_dom_sf"/>
</dbReference>
<accession>M7N1T1</accession>
<evidence type="ECO:0008006" key="4">
    <source>
        <dbReference type="Google" id="ProtNLM"/>
    </source>
</evidence>
<gene>
    <name evidence="2" type="ORF">ADICEAN_02242</name>
</gene>
<dbReference type="PATRIC" id="fig|1279009.4.peg.2276"/>
<dbReference type="OrthoDB" id="1466733at2"/>
<keyword evidence="3" id="KW-1185">Reference proteome</keyword>
<dbReference type="RefSeq" id="WP_009195635.1">
    <property type="nucleotide sequence ID" value="NZ_AODQ01000051.1"/>
</dbReference>
<keyword evidence="1" id="KW-0732">Signal</keyword>
<dbReference type="STRING" id="1279009.ADICEAN_02242"/>
<dbReference type="Pfam" id="PF22352">
    <property type="entry name" value="K319L-like_PKD"/>
    <property type="match status" value="1"/>
</dbReference>
<protein>
    <recommendedName>
        <fullName evidence="4">PKD domain-containing protein</fullName>
    </recommendedName>
</protein>
<dbReference type="eggNOG" id="COG0823">
    <property type="taxonomic scope" value="Bacteria"/>
</dbReference>
<comment type="caution">
    <text evidence="2">The sequence shown here is derived from an EMBL/GenBank/DDBJ whole genome shotgun (WGS) entry which is preliminary data.</text>
</comment>
<proteinExistence type="predicted"/>
<dbReference type="SUPFAM" id="SSF49299">
    <property type="entry name" value="PKD domain"/>
    <property type="match status" value="1"/>
</dbReference>
<sequence length="669" mass="71744">MHPFFKLTYLLLFLSLGIWSCEPEDPQPENKLLASAGADQQVVAGTSVQLDGSASTDGNGKSFSFAWHFKSKPLGSAASLQDAQTATPSFTPDVAGTYLLELRISNQGGEASDDVRIVATTPGEEPNDPVAIVIREDITEDRVLEDIFSDGALADYIVTADVTVTATLTVKPGVRIEFEQDKGLKIFPQGALIARGGNDGSGSNDLRITFTGRSATKGFWKGILIASANPLNELENVVIAYGGSSAFLQDTQGGALANLQLEGTSYAGSSLKVRNSSFQSSAGFGMFVAGQSQLTGFSNNYFDDNSTAALYLPAGQLHQLDFYSHFTGNNGLNGVVTGGLVQHDQEVVWPDFNDGSSYYVHSDLVLESGVRIAEGATFRFEQDLLLQVKGGGYLNATGSQASPITFTAKNAQQYWGGIFFQTTSDLNRLHAAEVSRAGSREVPFYAGQKANVAISVTGKASIENTLIKEGMGWGVLAFTDKGAQLNTSVTTVNTFQELAAGAFKITSGDPNAQQLAGEWLDAASFNTGKAFDPLFYNRATSQWFGGAASPWAMSPQPGIGLKIEADGSYIWTILIAHDPLGCGTPYSAEYITGNVSPNGQQLQFVEAYWRSKLSNPCDETQSVDTNVSTGSMALGYRIERMYDLWTGEPTHWVLTLTNPDGTTFKYYKH</sequence>
<dbReference type="Gene3D" id="2.60.40.10">
    <property type="entry name" value="Immunoglobulins"/>
    <property type="match status" value="1"/>
</dbReference>
<feature type="chain" id="PRO_5004081779" description="PKD domain-containing protein" evidence="1">
    <location>
        <begin position="21"/>
        <end position="669"/>
    </location>
</feature>
<evidence type="ECO:0000313" key="3">
    <source>
        <dbReference type="Proteomes" id="UP000011910"/>
    </source>
</evidence>
<evidence type="ECO:0000256" key="1">
    <source>
        <dbReference type="SAM" id="SignalP"/>
    </source>
</evidence>
<feature type="signal peptide" evidence="1">
    <location>
        <begin position="1"/>
        <end position="20"/>
    </location>
</feature>
<name>M7N1T1_9BACT</name>
<dbReference type="Proteomes" id="UP000011910">
    <property type="component" value="Unassembled WGS sequence"/>
</dbReference>
<dbReference type="InterPro" id="IPR013783">
    <property type="entry name" value="Ig-like_fold"/>
</dbReference>
<dbReference type="EMBL" id="AODQ01000051">
    <property type="protein sequence ID" value="EMR02643.1"/>
    <property type="molecule type" value="Genomic_DNA"/>
</dbReference>
<evidence type="ECO:0000313" key="2">
    <source>
        <dbReference type="EMBL" id="EMR02643.1"/>
    </source>
</evidence>
<reference evidence="2 3" key="1">
    <citation type="journal article" date="2013" name="Genome Announc.">
        <title>Draft Genome Sequence of Cesiribacter andamanensis Strain AMV16T, Isolated from a Soil Sample from a Mud Volcano in the Andaman Islands, India.</title>
        <authorList>
            <person name="Shivaji S."/>
            <person name="Ara S."/>
            <person name="Begum Z."/>
            <person name="Srinivas T.N."/>
            <person name="Singh A."/>
            <person name="Kumar Pinnaka A."/>
        </authorList>
    </citation>
    <scope>NUCLEOTIDE SEQUENCE [LARGE SCALE GENOMIC DNA]</scope>
    <source>
        <strain evidence="2 3">AMV16</strain>
    </source>
</reference>